<evidence type="ECO:0000256" key="3">
    <source>
        <dbReference type="ARBA" id="ARBA00022475"/>
    </source>
</evidence>
<evidence type="ECO:0000313" key="8">
    <source>
        <dbReference type="EMBL" id="SHJ83624.1"/>
    </source>
</evidence>
<evidence type="ECO:0000256" key="7">
    <source>
        <dbReference type="SAM" id="Phobius"/>
    </source>
</evidence>
<dbReference type="EMBL" id="FQZE01000033">
    <property type="protein sequence ID" value="SHJ83624.1"/>
    <property type="molecule type" value="Genomic_DNA"/>
</dbReference>
<evidence type="ECO:0000256" key="5">
    <source>
        <dbReference type="ARBA" id="ARBA00022989"/>
    </source>
</evidence>
<evidence type="ECO:0000313" key="9">
    <source>
        <dbReference type="Proteomes" id="UP000184050"/>
    </source>
</evidence>
<keyword evidence="9" id="KW-1185">Reference proteome</keyword>
<dbReference type="InterPro" id="IPR007341">
    <property type="entry name" value="Transgly_assoc"/>
</dbReference>
<feature type="transmembrane region" description="Helical" evidence="7">
    <location>
        <begin position="56"/>
        <end position="76"/>
    </location>
</feature>
<keyword evidence="5 7" id="KW-1133">Transmembrane helix</keyword>
<evidence type="ECO:0000256" key="4">
    <source>
        <dbReference type="ARBA" id="ARBA00022692"/>
    </source>
</evidence>
<dbReference type="STRING" id="1168035.SAMN05444280_13338"/>
<dbReference type="PANTHER" id="PTHR33884">
    <property type="entry name" value="UPF0410 PROTEIN YMGE"/>
    <property type="match status" value="1"/>
</dbReference>
<proteinExistence type="inferred from homology"/>
<reference evidence="8 9" key="1">
    <citation type="submission" date="2016-11" db="EMBL/GenBank/DDBJ databases">
        <authorList>
            <person name="Jaros S."/>
            <person name="Januszkiewicz K."/>
            <person name="Wedrychowicz H."/>
        </authorList>
    </citation>
    <scope>NUCLEOTIDE SEQUENCE [LARGE SCALE GENOMIC DNA]</scope>
    <source>
        <strain evidence="8 9">DSM 27063</strain>
    </source>
</reference>
<dbReference type="AlphaFoldDB" id="A0A1M6MJQ3"/>
<sequence length="82" mass="8546">MLYVLLIGLAAGAIAGLIVRGKGYGCLLNIVIGIIGAVVGNWLLPEMGIYIRHGIIGTLVTAVIGAIVFLFAVNLLKKILES</sequence>
<accession>A0A1M6MJQ3</accession>
<gene>
    <name evidence="8" type="ORF">SAMN05444280_13338</name>
</gene>
<evidence type="ECO:0000256" key="1">
    <source>
        <dbReference type="ARBA" id="ARBA00004651"/>
    </source>
</evidence>
<keyword evidence="6 7" id="KW-0472">Membrane</keyword>
<dbReference type="RefSeq" id="WP_073172574.1">
    <property type="nucleotide sequence ID" value="NZ_FQZE01000033.1"/>
</dbReference>
<dbReference type="GO" id="GO:0005886">
    <property type="term" value="C:plasma membrane"/>
    <property type="evidence" value="ECO:0007669"/>
    <property type="project" value="UniProtKB-SubCell"/>
</dbReference>
<evidence type="ECO:0000256" key="6">
    <source>
        <dbReference type="ARBA" id="ARBA00023136"/>
    </source>
</evidence>
<dbReference type="Pfam" id="PF04226">
    <property type="entry name" value="Transgly_assoc"/>
    <property type="match status" value="1"/>
</dbReference>
<comment type="subcellular location">
    <subcellularLocation>
        <location evidence="1">Cell membrane</location>
        <topology evidence="1">Multi-pass membrane protein</topology>
    </subcellularLocation>
</comment>
<name>A0A1M6MJQ3_9BACT</name>
<dbReference type="Proteomes" id="UP000184050">
    <property type="component" value="Unassembled WGS sequence"/>
</dbReference>
<keyword evidence="4 7" id="KW-0812">Transmembrane</keyword>
<organism evidence="8 9">
    <name type="scientific">Tangfeifania diversioriginum</name>
    <dbReference type="NCBI Taxonomy" id="1168035"/>
    <lineage>
        <taxon>Bacteria</taxon>
        <taxon>Pseudomonadati</taxon>
        <taxon>Bacteroidota</taxon>
        <taxon>Bacteroidia</taxon>
        <taxon>Marinilabiliales</taxon>
        <taxon>Prolixibacteraceae</taxon>
        <taxon>Tangfeifania</taxon>
    </lineage>
</organism>
<dbReference type="PANTHER" id="PTHR33884:SF3">
    <property type="entry name" value="UPF0410 PROTEIN YMGE"/>
    <property type="match status" value="1"/>
</dbReference>
<comment type="similarity">
    <text evidence="2">Belongs to the UPF0410 family.</text>
</comment>
<dbReference type="OrthoDB" id="1684438at2"/>
<keyword evidence="3" id="KW-1003">Cell membrane</keyword>
<protein>
    <submittedName>
        <fullName evidence="8">Uncharacterized membrane protein YeaQ/YmgE, transglycosylase-associated protein family</fullName>
    </submittedName>
</protein>
<evidence type="ECO:0000256" key="2">
    <source>
        <dbReference type="ARBA" id="ARBA00011006"/>
    </source>
</evidence>
<feature type="transmembrane region" description="Helical" evidence="7">
    <location>
        <begin position="25"/>
        <end position="44"/>
    </location>
</feature>